<name>A0ACB7HFJ7_MANES</name>
<accession>A0ACB7HFJ7</accession>
<evidence type="ECO:0000313" key="1">
    <source>
        <dbReference type="EMBL" id="KAG8651295.1"/>
    </source>
</evidence>
<dbReference type="Proteomes" id="UP000091857">
    <property type="component" value="Chromosome 7"/>
</dbReference>
<dbReference type="EMBL" id="CM004393">
    <property type="protein sequence ID" value="KAG8651295.1"/>
    <property type="molecule type" value="Genomic_DNA"/>
</dbReference>
<gene>
    <name evidence="1" type="ORF">MANES_07G111004v8</name>
</gene>
<comment type="caution">
    <text evidence="1">The sequence shown here is derived from an EMBL/GenBank/DDBJ whole genome shotgun (WGS) entry which is preliminary data.</text>
</comment>
<keyword evidence="2" id="KW-1185">Reference proteome</keyword>
<protein>
    <submittedName>
        <fullName evidence="1">Uncharacterized protein</fullName>
    </submittedName>
</protein>
<evidence type="ECO:0000313" key="2">
    <source>
        <dbReference type="Proteomes" id="UP000091857"/>
    </source>
</evidence>
<organism evidence="1 2">
    <name type="scientific">Manihot esculenta</name>
    <name type="common">Cassava</name>
    <name type="synonym">Jatropha manihot</name>
    <dbReference type="NCBI Taxonomy" id="3983"/>
    <lineage>
        <taxon>Eukaryota</taxon>
        <taxon>Viridiplantae</taxon>
        <taxon>Streptophyta</taxon>
        <taxon>Embryophyta</taxon>
        <taxon>Tracheophyta</taxon>
        <taxon>Spermatophyta</taxon>
        <taxon>Magnoliopsida</taxon>
        <taxon>eudicotyledons</taxon>
        <taxon>Gunneridae</taxon>
        <taxon>Pentapetalae</taxon>
        <taxon>rosids</taxon>
        <taxon>fabids</taxon>
        <taxon>Malpighiales</taxon>
        <taxon>Euphorbiaceae</taxon>
        <taxon>Crotonoideae</taxon>
        <taxon>Manihoteae</taxon>
        <taxon>Manihot</taxon>
    </lineage>
</organism>
<reference evidence="2" key="1">
    <citation type="journal article" date="2016" name="Nat. Biotechnol.">
        <title>Sequencing wild and cultivated cassava and related species reveals extensive interspecific hybridization and genetic diversity.</title>
        <authorList>
            <person name="Bredeson J.V."/>
            <person name="Lyons J.B."/>
            <person name="Prochnik S.E."/>
            <person name="Wu G.A."/>
            <person name="Ha C.M."/>
            <person name="Edsinger-Gonzales E."/>
            <person name="Grimwood J."/>
            <person name="Schmutz J."/>
            <person name="Rabbi I.Y."/>
            <person name="Egesi C."/>
            <person name="Nauluvula P."/>
            <person name="Lebot V."/>
            <person name="Ndunguru J."/>
            <person name="Mkamilo G."/>
            <person name="Bart R.S."/>
            <person name="Setter T.L."/>
            <person name="Gleadow R.M."/>
            <person name="Kulakow P."/>
            <person name="Ferguson M.E."/>
            <person name="Rounsley S."/>
            <person name="Rokhsar D.S."/>
        </authorList>
    </citation>
    <scope>NUCLEOTIDE SEQUENCE [LARGE SCALE GENOMIC DNA]</scope>
    <source>
        <strain evidence="2">cv. AM560-2</strain>
    </source>
</reference>
<sequence>MYNRAGISTPRGSGSNGYIQSNRFFLKPKSSQFNPHLNRSHPHRDTCGFIRKPKIDILDHNRRRKKHVKLLELEDKLSEQGYSESEIAEILAGAIKKLKVSVAAD</sequence>
<proteinExistence type="predicted"/>